<reference evidence="2" key="1">
    <citation type="submission" date="2017-11" db="EMBL/GenBank/DDBJ databases">
        <authorList>
            <person name="Kuznetsova I."/>
            <person name="Sazanova A."/>
            <person name="Chirak E."/>
            <person name="Safronova V."/>
            <person name="Willems A."/>
        </authorList>
    </citation>
    <scope>NUCLEOTIDE SEQUENCE [LARGE SCALE GENOMIC DNA]</scope>
    <source>
        <strain evidence="2">PEPV15</strain>
    </source>
</reference>
<dbReference type="EMBL" id="PGGN01000002">
    <property type="protein sequence ID" value="PSH57925.1"/>
    <property type="molecule type" value="Genomic_DNA"/>
</dbReference>
<comment type="caution">
    <text evidence="1">The sequence shown here is derived from an EMBL/GenBank/DDBJ whole genome shotgun (WGS) entry which is preliminary data.</text>
</comment>
<organism evidence="1 2">
    <name type="scientific">Phyllobacterium endophyticum</name>
    <dbReference type="NCBI Taxonomy" id="1149773"/>
    <lineage>
        <taxon>Bacteria</taxon>
        <taxon>Pseudomonadati</taxon>
        <taxon>Pseudomonadota</taxon>
        <taxon>Alphaproteobacteria</taxon>
        <taxon>Hyphomicrobiales</taxon>
        <taxon>Phyllobacteriaceae</taxon>
        <taxon>Phyllobacterium</taxon>
    </lineage>
</organism>
<dbReference type="AlphaFoldDB" id="A0A2P7AUN1"/>
<dbReference type="OrthoDB" id="8450536at2"/>
<proteinExistence type="predicted"/>
<accession>A0A2P7AUN1</accession>
<evidence type="ECO:0000313" key="1">
    <source>
        <dbReference type="EMBL" id="PSH57925.1"/>
    </source>
</evidence>
<evidence type="ECO:0000313" key="2">
    <source>
        <dbReference type="Proteomes" id="UP000241158"/>
    </source>
</evidence>
<keyword evidence="2" id="KW-1185">Reference proteome</keyword>
<dbReference type="RefSeq" id="WP_106716366.1">
    <property type="nucleotide sequence ID" value="NZ_JACHXT010000001.1"/>
</dbReference>
<gene>
    <name evidence="1" type="ORF">CU100_09570</name>
</gene>
<dbReference type="Proteomes" id="UP000241158">
    <property type="component" value="Unassembled WGS sequence"/>
</dbReference>
<protein>
    <submittedName>
        <fullName evidence="1">Uncharacterized protein</fullName>
    </submittedName>
</protein>
<name>A0A2P7AUN1_9HYPH</name>
<sequence length="68" mass="7784">MTSRIPNQEMAEELNKLVIGKATWLQDFSEGRRKRPDHEIEARWRELTVLQQAVSDYSAAAARERGAA</sequence>